<organism evidence="1 2">
    <name type="scientific">Crotalaria pallida</name>
    <name type="common">Smooth rattlebox</name>
    <name type="synonym">Crotalaria striata</name>
    <dbReference type="NCBI Taxonomy" id="3830"/>
    <lineage>
        <taxon>Eukaryota</taxon>
        <taxon>Viridiplantae</taxon>
        <taxon>Streptophyta</taxon>
        <taxon>Embryophyta</taxon>
        <taxon>Tracheophyta</taxon>
        <taxon>Spermatophyta</taxon>
        <taxon>Magnoliopsida</taxon>
        <taxon>eudicotyledons</taxon>
        <taxon>Gunneridae</taxon>
        <taxon>Pentapetalae</taxon>
        <taxon>rosids</taxon>
        <taxon>fabids</taxon>
        <taxon>Fabales</taxon>
        <taxon>Fabaceae</taxon>
        <taxon>Papilionoideae</taxon>
        <taxon>50 kb inversion clade</taxon>
        <taxon>genistoids sensu lato</taxon>
        <taxon>core genistoids</taxon>
        <taxon>Crotalarieae</taxon>
        <taxon>Crotalaria</taxon>
    </lineage>
</organism>
<evidence type="ECO:0000313" key="1">
    <source>
        <dbReference type="EMBL" id="KAK7236497.1"/>
    </source>
</evidence>
<comment type="caution">
    <text evidence="1">The sequence shown here is derived from an EMBL/GenBank/DDBJ whole genome shotgun (WGS) entry which is preliminary data.</text>
</comment>
<protein>
    <submittedName>
        <fullName evidence="1">Uncharacterized protein</fullName>
    </submittedName>
</protein>
<keyword evidence="2" id="KW-1185">Reference proteome</keyword>
<evidence type="ECO:0000313" key="2">
    <source>
        <dbReference type="Proteomes" id="UP001372338"/>
    </source>
</evidence>
<gene>
    <name evidence="1" type="ORF">RIF29_45508</name>
</gene>
<reference evidence="1 2" key="1">
    <citation type="submission" date="2024-01" db="EMBL/GenBank/DDBJ databases">
        <title>The genomes of 5 underutilized Papilionoideae crops provide insights into root nodulation and disease resistanc.</title>
        <authorList>
            <person name="Yuan L."/>
        </authorList>
    </citation>
    <scope>NUCLEOTIDE SEQUENCE [LARGE SCALE GENOMIC DNA]</scope>
    <source>
        <strain evidence="1">ZHUSHIDOU_FW_LH</strain>
        <tissue evidence="1">Leaf</tissue>
    </source>
</reference>
<dbReference type="AlphaFoldDB" id="A0AAN9DVY7"/>
<dbReference type="Proteomes" id="UP001372338">
    <property type="component" value="Unassembled WGS sequence"/>
</dbReference>
<proteinExistence type="predicted"/>
<accession>A0AAN9DVY7</accession>
<name>A0AAN9DVY7_CROPI</name>
<sequence>MDTSYALECKRIPNQLCLRTRKLYVMQLGISWRVRSWLRMNAGGTRDTCKSDGKWCFQWRTDTAQTPTGGSSGEFSAMGESLTEQCRVEVKGLRVVNFFSRRRSNDGIRGISIG</sequence>
<dbReference type="EMBL" id="JAYWIO010000037">
    <property type="protein sequence ID" value="KAK7236497.1"/>
    <property type="molecule type" value="Genomic_DNA"/>
</dbReference>